<evidence type="ECO:0000256" key="5">
    <source>
        <dbReference type="ARBA" id="ARBA00022737"/>
    </source>
</evidence>
<evidence type="ECO:0000259" key="16">
    <source>
        <dbReference type="PROSITE" id="PS51295"/>
    </source>
</evidence>
<feature type="region of interest" description="Disordered" evidence="15">
    <location>
        <begin position="273"/>
        <end position="292"/>
    </location>
</feature>
<dbReference type="GO" id="GO:0005739">
    <property type="term" value="C:mitochondrion"/>
    <property type="evidence" value="ECO:0007669"/>
    <property type="project" value="UniProtKB-ARBA"/>
</dbReference>
<dbReference type="SUPFAM" id="SSF75471">
    <property type="entry name" value="YhbY-like"/>
    <property type="match status" value="3"/>
</dbReference>
<dbReference type="Pfam" id="PF01985">
    <property type="entry name" value="CRS1_YhbY"/>
    <property type="match status" value="3"/>
</dbReference>
<dbReference type="FunFam" id="3.30.110.60:FF:000002">
    <property type="entry name" value="CRS2-associated factor 1, chloroplastic"/>
    <property type="match status" value="2"/>
</dbReference>
<comment type="function">
    <text evidence="10">Binds specific group II introns in chloroplasts and facilitates their splicing. Acts on subgroup IIB introns. The substrates of the subgroup IIB also require the CRM domain proteins CAF1 or CAF2, with a simultaneous binding of CFM3 and CAF1 or CAF2. May influence the biogenesis of the mitochondrial small ribosomal subunit.</text>
</comment>
<dbReference type="InterPro" id="IPR035920">
    <property type="entry name" value="YhbY-like_sf"/>
</dbReference>
<keyword evidence="2" id="KW-0150">Chloroplast</keyword>
<feature type="compositionally biased region" description="Polar residues" evidence="15">
    <location>
        <begin position="273"/>
        <end position="283"/>
    </location>
</feature>
<keyword evidence="3" id="KW-0934">Plastid</keyword>
<feature type="compositionally biased region" description="Pro residues" evidence="15">
    <location>
        <begin position="48"/>
        <end position="62"/>
    </location>
</feature>
<evidence type="ECO:0000256" key="13">
    <source>
        <dbReference type="ARBA" id="ARBA00081881"/>
    </source>
</evidence>
<evidence type="ECO:0000256" key="12">
    <source>
        <dbReference type="ARBA" id="ARBA00073361"/>
    </source>
</evidence>
<dbReference type="InterPro" id="IPR001890">
    <property type="entry name" value="RNA-binding_CRM"/>
</dbReference>
<evidence type="ECO:0000256" key="9">
    <source>
        <dbReference type="ARBA" id="ARBA00023274"/>
    </source>
</evidence>
<dbReference type="GO" id="GO:0003729">
    <property type="term" value="F:mRNA binding"/>
    <property type="evidence" value="ECO:0007669"/>
    <property type="project" value="InterPro"/>
</dbReference>
<dbReference type="OrthoDB" id="551352at2759"/>
<dbReference type="EMBL" id="SWLB01000018">
    <property type="protein sequence ID" value="KAF3326677.1"/>
    <property type="molecule type" value="Genomic_DNA"/>
</dbReference>
<dbReference type="PANTHER" id="PTHR31846">
    <property type="entry name" value="CRS1 / YHBY (CRM) DOMAIN-CONTAINING PROTEIN"/>
    <property type="match status" value="1"/>
</dbReference>
<dbReference type="Proteomes" id="UP000623129">
    <property type="component" value="Unassembled WGS sequence"/>
</dbReference>
<evidence type="ECO:0000256" key="1">
    <source>
        <dbReference type="ARBA" id="ARBA00004229"/>
    </source>
</evidence>
<proteinExistence type="predicted"/>
<comment type="caution">
    <text evidence="17">The sequence shown here is derived from an EMBL/GenBank/DDBJ whole genome shotgun (WGS) entry which is preliminary data.</text>
</comment>
<dbReference type="FunFam" id="3.30.110.60:FF:000003">
    <property type="entry name" value="CRM-domain containing factor CFM3B, chloroplastic"/>
    <property type="match status" value="1"/>
</dbReference>
<feature type="region of interest" description="Disordered" evidence="15">
    <location>
        <begin position="77"/>
        <end position="100"/>
    </location>
</feature>
<evidence type="ECO:0000256" key="15">
    <source>
        <dbReference type="SAM" id="MobiDB-lite"/>
    </source>
</evidence>
<accession>A0A833QS03</accession>
<evidence type="ECO:0000256" key="7">
    <source>
        <dbReference type="ARBA" id="ARBA00022946"/>
    </source>
</evidence>
<evidence type="ECO:0000256" key="6">
    <source>
        <dbReference type="ARBA" id="ARBA00022884"/>
    </source>
</evidence>
<feature type="domain" description="CRM" evidence="16">
    <location>
        <begin position="355"/>
        <end position="452"/>
    </location>
</feature>
<dbReference type="PANTHER" id="PTHR31846:SF4">
    <property type="entry name" value="CRS1 _ YHBY (CRM) DOMAIN-CONTAINING PROTEIN"/>
    <property type="match status" value="1"/>
</dbReference>
<feature type="domain" description="CRM" evidence="16">
    <location>
        <begin position="160"/>
        <end position="256"/>
    </location>
</feature>
<feature type="compositionally biased region" description="Acidic residues" evidence="15">
    <location>
        <begin position="756"/>
        <end position="803"/>
    </location>
</feature>
<dbReference type="GO" id="GO:0000373">
    <property type="term" value="P:Group II intron splicing"/>
    <property type="evidence" value="ECO:0007669"/>
    <property type="project" value="UniProtKB-ARBA"/>
</dbReference>
<sequence>MALSTAKFTSPLPFQPSLPITSHLRFRLFSASPPRAPWLPWGPLDQAPSPPPPPPPSKPPPASNSIERIVHRLRNLGVDNDDDEEQTTNSKTPLDVSLDGNESLSDLLQRSWNRPDHLAPDDSDQTTLLPWEREKYNCAGDLEDGNEREIRPKAPTMAELIIEDEELRRLRRLGMTLRERVTVAKAGVTQAVAEKIHDVWRKSELVRLKFHETLAHDMKTAHKLVERRTGGLVIWRSGSVMVVYRGANYKYTSEPPSLTENLTNSTVFIPSASTPLDSVSPPTRQHPVPLNRAGTTNLETLTEEEVEFNKMLDELGPRFTDWWGTGVLPIDADLLPEKVNGYKTPFRLLPANMRSRLTNSELTNLRKLARKLPVHFALGRNRHHQGLAQAILKLWEKSLVVKIAVKRGIQNTNNKLMAEELKRLTGGTLLQRNKFFIVIYRGKDFLPSAVSSVLMERQELADDIQSIEENSRGSSVLVERQELADDIQSIEENSRGSFAGESLSVSEVGESAPVGTLEEFRQAMAQWGREVTPEEREAMREEASRIKKTRLFKRIEHKLSIAQAKKMKAERLLAKVEAGMVPVGPSDDREMITEEERSVFRRIGLRMKSYLPMGVRGVFDGVIENMHLHWKHRELVKLISKQKTLAFVEDTARLLEYESGGILVAIERVPKGFSLIYYRGKNYRRPISIRPRNLLTKAKALQRAVAMQRHEALSQHILQVEGTIRQMKLELGITDDEGDADYSEKISSTTSALLNESEDESFSEFDEDEDEDDDEDYDEDEDDDEDYDEDEDDDEDITGYDYK</sequence>
<keyword evidence="7" id="KW-0809">Transit peptide</keyword>
<dbReference type="Gene3D" id="3.30.110.60">
    <property type="entry name" value="YhbY-like"/>
    <property type="match status" value="3"/>
</dbReference>
<keyword evidence="5" id="KW-0677">Repeat</keyword>
<dbReference type="SMART" id="SM01103">
    <property type="entry name" value="CRS1_YhbY"/>
    <property type="match status" value="3"/>
</dbReference>
<gene>
    <name evidence="17" type="ORF">FCM35_KLT08307</name>
</gene>
<keyword evidence="9" id="KW-0687">Ribonucleoprotein</keyword>
<dbReference type="GO" id="GO:1990904">
    <property type="term" value="C:ribonucleoprotein complex"/>
    <property type="evidence" value="ECO:0007669"/>
    <property type="project" value="UniProtKB-KW"/>
</dbReference>
<comment type="subunit">
    <text evidence="11">Interacts with RNA. Part of large ribonucleo-protein particles that contain CAF1 and/or CAF2, and RNC1.</text>
</comment>
<evidence type="ECO:0000256" key="8">
    <source>
        <dbReference type="ARBA" id="ARBA00023187"/>
    </source>
</evidence>
<evidence type="ECO:0000256" key="14">
    <source>
        <dbReference type="PROSITE-ProRule" id="PRU00626"/>
    </source>
</evidence>
<organism evidence="17 18">
    <name type="scientific">Carex littledalei</name>
    <dbReference type="NCBI Taxonomy" id="544730"/>
    <lineage>
        <taxon>Eukaryota</taxon>
        <taxon>Viridiplantae</taxon>
        <taxon>Streptophyta</taxon>
        <taxon>Embryophyta</taxon>
        <taxon>Tracheophyta</taxon>
        <taxon>Spermatophyta</taxon>
        <taxon>Magnoliopsida</taxon>
        <taxon>Liliopsida</taxon>
        <taxon>Poales</taxon>
        <taxon>Cyperaceae</taxon>
        <taxon>Cyperoideae</taxon>
        <taxon>Cariceae</taxon>
        <taxon>Carex</taxon>
        <taxon>Carex subgen. Euthyceras</taxon>
    </lineage>
</organism>
<evidence type="ECO:0000313" key="18">
    <source>
        <dbReference type="Proteomes" id="UP000623129"/>
    </source>
</evidence>
<name>A0A833QS03_9POAL</name>
<feature type="compositionally biased region" description="Polar residues" evidence="15">
    <location>
        <begin position="745"/>
        <end position="754"/>
    </location>
</feature>
<dbReference type="GO" id="GO:0009507">
    <property type="term" value="C:chloroplast"/>
    <property type="evidence" value="ECO:0007669"/>
    <property type="project" value="UniProtKB-SubCell"/>
</dbReference>
<dbReference type="AlphaFoldDB" id="A0A833QS03"/>
<feature type="domain" description="CRM" evidence="16">
    <location>
        <begin position="590"/>
        <end position="690"/>
    </location>
</feature>
<dbReference type="InterPro" id="IPR045278">
    <property type="entry name" value="CRS1/CFM2/CFM3"/>
</dbReference>
<dbReference type="PROSITE" id="PS51295">
    <property type="entry name" value="CRM"/>
    <property type="match status" value="3"/>
</dbReference>
<evidence type="ECO:0000256" key="11">
    <source>
        <dbReference type="ARBA" id="ARBA00064484"/>
    </source>
</evidence>
<feature type="region of interest" description="Disordered" evidence="15">
    <location>
        <begin position="37"/>
        <end position="64"/>
    </location>
</feature>
<keyword evidence="6 14" id="KW-0694">RNA-binding</keyword>
<evidence type="ECO:0000256" key="4">
    <source>
        <dbReference type="ARBA" id="ARBA00022664"/>
    </source>
</evidence>
<keyword evidence="4" id="KW-0507">mRNA processing</keyword>
<dbReference type="GO" id="GO:0006397">
    <property type="term" value="P:mRNA processing"/>
    <property type="evidence" value="ECO:0007669"/>
    <property type="project" value="UniProtKB-KW"/>
</dbReference>
<feature type="region of interest" description="Disordered" evidence="15">
    <location>
        <begin position="735"/>
        <end position="803"/>
    </location>
</feature>
<evidence type="ECO:0000256" key="2">
    <source>
        <dbReference type="ARBA" id="ARBA00022528"/>
    </source>
</evidence>
<reference evidence="17" key="1">
    <citation type="submission" date="2020-01" db="EMBL/GenBank/DDBJ databases">
        <title>Genome sequence of Kobresia littledalei, the first chromosome-level genome in the family Cyperaceae.</title>
        <authorList>
            <person name="Qu G."/>
        </authorList>
    </citation>
    <scope>NUCLEOTIDE SEQUENCE</scope>
    <source>
        <strain evidence="17">C.B.Clarke</strain>
        <tissue evidence="17">Leaf</tissue>
    </source>
</reference>
<comment type="subcellular location">
    <subcellularLocation>
        <location evidence="1">Plastid</location>
        <location evidence="1">Chloroplast</location>
    </subcellularLocation>
</comment>
<evidence type="ECO:0000256" key="3">
    <source>
        <dbReference type="ARBA" id="ARBA00022640"/>
    </source>
</evidence>
<protein>
    <recommendedName>
        <fullName evidence="12">CRM-domain containing factor CFM3, chloroplastic/mitochondrial</fullName>
    </recommendedName>
    <alternativeName>
        <fullName evidence="13">Protein CRM FAMILY MEMBER 3</fullName>
    </alternativeName>
</protein>
<evidence type="ECO:0000256" key="10">
    <source>
        <dbReference type="ARBA" id="ARBA00055648"/>
    </source>
</evidence>
<keyword evidence="8" id="KW-0508">mRNA splicing</keyword>
<keyword evidence="18" id="KW-1185">Reference proteome</keyword>
<evidence type="ECO:0000313" key="17">
    <source>
        <dbReference type="EMBL" id="KAF3326677.1"/>
    </source>
</evidence>